<dbReference type="AlphaFoldDB" id="A0A8H7NQB1"/>
<reference evidence="1" key="1">
    <citation type="submission" date="2020-10" db="EMBL/GenBank/DDBJ databases">
        <title>High-Quality Genome Resource of Clonostachys rosea strain S41 by Oxford Nanopore Long-Read Sequencing.</title>
        <authorList>
            <person name="Wang H."/>
        </authorList>
    </citation>
    <scope>NUCLEOTIDE SEQUENCE</scope>
    <source>
        <strain evidence="1">S41</strain>
    </source>
</reference>
<evidence type="ECO:0000313" key="1">
    <source>
        <dbReference type="EMBL" id="KAF9760377.1"/>
    </source>
</evidence>
<accession>A0A8H7NQB1</accession>
<dbReference type="Pfam" id="PF12311">
    <property type="entry name" value="DUF3632"/>
    <property type="match status" value="1"/>
</dbReference>
<comment type="caution">
    <text evidence="1">The sequence shown here is derived from an EMBL/GenBank/DDBJ whole genome shotgun (WGS) entry which is preliminary data.</text>
</comment>
<organism evidence="1 2">
    <name type="scientific">Bionectria ochroleuca</name>
    <name type="common">Gliocladium roseum</name>
    <dbReference type="NCBI Taxonomy" id="29856"/>
    <lineage>
        <taxon>Eukaryota</taxon>
        <taxon>Fungi</taxon>
        <taxon>Dikarya</taxon>
        <taxon>Ascomycota</taxon>
        <taxon>Pezizomycotina</taxon>
        <taxon>Sordariomycetes</taxon>
        <taxon>Hypocreomycetidae</taxon>
        <taxon>Hypocreales</taxon>
        <taxon>Bionectriaceae</taxon>
        <taxon>Clonostachys</taxon>
    </lineage>
</organism>
<dbReference type="InterPro" id="IPR022085">
    <property type="entry name" value="OpdG"/>
</dbReference>
<dbReference type="Proteomes" id="UP000616885">
    <property type="component" value="Unassembled WGS sequence"/>
</dbReference>
<dbReference type="EMBL" id="JADCTT010000001">
    <property type="protein sequence ID" value="KAF9760377.1"/>
    <property type="molecule type" value="Genomic_DNA"/>
</dbReference>
<sequence length="145" mass="17100">MPEINMKLAEYFSFGTEVGEVEDDGHQLEDFTCWLAQLSEMRVPGYETGILSSYPALTCIFQKKYQATAQDVRGMSMWFIYARKKVWTHAQKRRAHKTGWPRKTKGFEPEHWPKWKQFLQDCQAHQKKNSLMIILKRLWGLLSKA</sequence>
<evidence type="ECO:0000313" key="2">
    <source>
        <dbReference type="Proteomes" id="UP000616885"/>
    </source>
</evidence>
<gene>
    <name evidence="1" type="ORF">IM811_002071</name>
</gene>
<proteinExistence type="predicted"/>
<name>A0A8H7NQB1_BIOOC</name>
<protein>
    <submittedName>
        <fullName evidence="1">Uncharacterized protein</fullName>
    </submittedName>
</protein>